<dbReference type="STRING" id="313596.RB2501_08105"/>
<feature type="domain" description="Peptidase M16 C-terminal" evidence="2">
    <location>
        <begin position="198"/>
        <end position="376"/>
    </location>
</feature>
<dbReference type="Pfam" id="PF05193">
    <property type="entry name" value="Peptidase_M16_C"/>
    <property type="match status" value="1"/>
</dbReference>
<reference evidence="3 4" key="1">
    <citation type="journal article" date="2009" name="J. Bacteriol.">
        <title>Complete genome sequence of Robiginitalea biformata HTCC2501.</title>
        <authorList>
            <person name="Oh H.M."/>
            <person name="Giovannoni S.J."/>
            <person name="Lee K."/>
            <person name="Ferriera S."/>
            <person name="Johnson J."/>
            <person name="Cho J.C."/>
        </authorList>
    </citation>
    <scope>NUCLEOTIDE SEQUENCE [LARGE SCALE GENOMIC DNA]</scope>
    <source>
        <strain evidence="4">ATCC BAA-864 / HTCC2501 / KCTC 12146</strain>
    </source>
</reference>
<dbReference type="RefSeq" id="WP_015753605.1">
    <property type="nucleotide sequence ID" value="NC_013222.1"/>
</dbReference>
<evidence type="ECO:0000259" key="1">
    <source>
        <dbReference type="Pfam" id="PF00675"/>
    </source>
</evidence>
<dbReference type="PANTHER" id="PTHR11851">
    <property type="entry name" value="METALLOPROTEASE"/>
    <property type="match status" value="1"/>
</dbReference>
<sequence>MKKNLIFCFVFLGAIALRGQTDRSQMPEPGPAPEINLQDPQRFELRNGLKVLVVENHKLPRVTIQLLLDNPPIKEGEKAGVSSLVGSLMGNGSENIPKDEFNEEVDFLGATINFGAQSAFAQSLSTYFPRILELMSEAALYPDFTEEEFQKEKDKLLTSLKAGEKDVGQIAGRVQRALAYGKEHPYGEFTTEETVNNVSLYDVQEFYRNYFVPANAYLVVIGDVSFDQVRELVDQYFTPWTKAAPPSFSYTEPSDAQYTQINFVDMPNAVQSEIAVQNLVELQMNDPDYLAALVANRILGGGGEARLFLNLREDKGYTYGSYSQINNDKYGPARFRATASVRNQVTDSSVVEILKEIKRIREEPVSESELEVAKAKYTGSFVLALEQPATMARYALNIETENLPADYYKTYLERLGKITREDVQQAARKYFEPSNARVVVAGKGSEVLENLENVTFEGRKIPVKYYNKEAEPVDRPDYEAAVPEGVTVQSVIDRYFEAIGGREAVGRIESLKLVYQGNVMGSAIRIEEVRTADRFAQTTFMNDNAMMGVVAKGDELYMKQGGNKVPLPEQMKQDMMQVVGVFPEQAVSANPDASLAGTEEVDGKPAYRIDVPGQAVQTSYFYDVETGLKVKEASVVSMNGQTQNQETLISDYQEVEGILFPSMKSQAMGPQQVETTLLEAVVNYQIQDSDFD</sequence>
<gene>
    <name evidence="3" type="ordered locus">RB2501_08105</name>
</gene>
<dbReference type="GO" id="GO:0046872">
    <property type="term" value="F:metal ion binding"/>
    <property type="evidence" value="ECO:0007669"/>
    <property type="project" value="InterPro"/>
</dbReference>
<evidence type="ECO:0000313" key="3">
    <source>
        <dbReference type="EMBL" id="EAR16849.1"/>
    </source>
</evidence>
<accession>A4CIU1</accession>
<keyword evidence="4" id="KW-1185">Reference proteome</keyword>
<dbReference type="InterPro" id="IPR011765">
    <property type="entry name" value="Pept_M16_N"/>
</dbReference>
<dbReference type="HOGENOM" id="CLU_009902_6_1_10"/>
<keyword evidence="3" id="KW-0378">Hydrolase</keyword>
<feature type="domain" description="Peptidase M16 N-terminal" evidence="1">
    <location>
        <begin position="51"/>
        <end position="166"/>
    </location>
</feature>
<dbReference type="Gene3D" id="3.30.830.10">
    <property type="entry name" value="Metalloenzyme, LuxS/M16 peptidase-like"/>
    <property type="match status" value="2"/>
</dbReference>
<dbReference type="InterPro" id="IPR007863">
    <property type="entry name" value="Peptidase_M16_C"/>
</dbReference>
<dbReference type="EMBL" id="CP001712">
    <property type="protein sequence ID" value="EAR16849.1"/>
    <property type="molecule type" value="Genomic_DNA"/>
</dbReference>
<evidence type="ECO:0000259" key="2">
    <source>
        <dbReference type="Pfam" id="PF05193"/>
    </source>
</evidence>
<dbReference type="Proteomes" id="UP000009049">
    <property type="component" value="Chromosome"/>
</dbReference>
<dbReference type="eggNOG" id="COG0612">
    <property type="taxonomic scope" value="Bacteria"/>
</dbReference>
<dbReference type="InterPro" id="IPR050361">
    <property type="entry name" value="MPP/UQCRC_Complex"/>
</dbReference>
<organism evidence="3 4">
    <name type="scientific">Robiginitalea biformata (strain ATCC BAA-864 / DSM 15991 / KCTC 12146 / HTCC2501)</name>
    <dbReference type="NCBI Taxonomy" id="313596"/>
    <lineage>
        <taxon>Bacteria</taxon>
        <taxon>Pseudomonadati</taxon>
        <taxon>Bacteroidota</taxon>
        <taxon>Flavobacteriia</taxon>
        <taxon>Flavobacteriales</taxon>
        <taxon>Flavobacteriaceae</taxon>
        <taxon>Robiginitalea</taxon>
    </lineage>
</organism>
<proteinExistence type="predicted"/>
<dbReference type="AlphaFoldDB" id="A4CIU1"/>
<dbReference type="GO" id="GO:0008233">
    <property type="term" value="F:peptidase activity"/>
    <property type="evidence" value="ECO:0007669"/>
    <property type="project" value="UniProtKB-KW"/>
</dbReference>
<dbReference type="Pfam" id="PF00675">
    <property type="entry name" value="Peptidase_M16"/>
    <property type="match status" value="1"/>
</dbReference>
<dbReference type="KEGG" id="rbi:RB2501_08105"/>
<evidence type="ECO:0000313" key="4">
    <source>
        <dbReference type="Proteomes" id="UP000009049"/>
    </source>
</evidence>
<dbReference type="InterPro" id="IPR011249">
    <property type="entry name" value="Metalloenz_LuxS/M16"/>
</dbReference>
<dbReference type="OrthoDB" id="9811314at2"/>
<dbReference type="SUPFAM" id="SSF63411">
    <property type="entry name" value="LuxS/MPP-like metallohydrolase"/>
    <property type="match status" value="2"/>
</dbReference>
<dbReference type="GO" id="GO:0006508">
    <property type="term" value="P:proteolysis"/>
    <property type="evidence" value="ECO:0007669"/>
    <property type="project" value="UniProtKB-KW"/>
</dbReference>
<protein>
    <submittedName>
        <fullName evidence="3">Processing protease</fullName>
    </submittedName>
</protein>
<keyword evidence="3" id="KW-0645">Protease</keyword>
<name>A4CIU1_ROBBH</name>